<protein>
    <submittedName>
        <fullName evidence="1">DUF3445 domain-containing protein</fullName>
    </submittedName>
</protein>
<name>A0ABW8V0A4_9RHOB</name>
<proteinExistence type="predicted"/>
<dbReference type="InterPro" id="IPR021848">
    <property type="entry name" value="HODM_asu-like"/>
</dbReference>
<sequence>MDNPILQRSLPDDMHITRALPGIQPERGPWLRIDEAYGAQMARRVALLDARFEEVVYLDPAALPAADELLSTAMDAAPALGFESAGSIVTCPDGRSVDLANMPPLEALGRIFQNDFVIMEKRGDQHVLTGAVLCFPASWRLSEKAGRPLTDIHVPVDEYTNDLARRVQRLFDGIQVGRPLWRFNQLWYQDPELFQPRSAHEPRRVGAGQATGPYYRSERQTLLRLPDSQAVIFAIHTYVLARADVPDLV</sequence>
<evidence type="ECO:0000313" key="1">
    <source>
        <dbReference type="EMBL" id="MFL4471626.1"/>
    </source>
</evidence>
<comment type="caution">
    <text evidence="1">The sequence shown here is derived from an EMBL/GenBank/DDBJ whole genome shotgun (WGS) entry which is preliminary data.</text>
</comment>
<evidence type="ECO:0000313" key="2">
    <source>
        <dbReference type="Proteomes" id="UP001627408"/>
    </source>
</evidence>
<gene>
    <name evidence="1" type="ORF">ACERZ8_17745</name>
</gene>
<reference evidence="1 2" key="1">
    <citation type="submission" date="2024-08" db="EMBL/GenBank/DDBJ databases">
        <title>Tateyamaria sp. nov., isolated from marine algae.</title>
        <authorList>
            <person name="Choi B.J."/>
            <person name="Kim J.M."/>
            <person name="Lee J.K."/>
            <person name="Choi D.G."/>
            <person name="Bayburt H."/>
            <person name="Baek J.H."/>
            <person name="Han D.M."/>
            <person name="Jeon C.O."/>
        </authorList>
    </citation>
    <scope>NUCLEOTIDE SEQUENCE [LARGE SCALE GENOMIC DNA]</scope>
    <source>
        <strain evidence="1 2">KMU-156</strain>
    </source>
</reference>
<dbReference type="Pfam" id="PF11927">
    <property type="entry name" value="HODM_asu-like"/>
    <property type="match status" value="1"/>
</dbReference>
<keyword evidence="2" id="KW-1185">Reference proteome</keyword>
<accession>A0ABW8V0A4</accession>
<dbReference type="EMBL" id="JBHDIY010000002">
    <property type="protein sequence ID" value="MFL4471626.1"/>
    <property type="molecule type" value="Genomic_DNA"/>
</dbReference>
<dbReference type="Proteomes" id="UP001627408">
    <property type="component" value="Unassembled WGS sequence"/>
</dbReference>
<dbReference type="RefSeq" id="WP_407593468.1">
    <property type="nucleotide sequence ID" value="NZ_JBHDIY010000002.1"/>
</dbReference>
<organism evidence="1 2">
    <name type="scientific">Tateyamaria armeniaca</name>
    <dbReference type="NCBI Taxonomy" id="2518930"/>
    <lineage>
        <taxon>Bacteria</taxon>
        <taxon>Pseudomonadati</taxon>
        <taxon>Pseudomonadota</taxon>
        <taxon>Alphaproteobacteria</taxon>
        <taxon>Rhodobacterales</taxon>
        <taxon>Roseobacteraceae</taxon>
        <taxon>Tateyamaria</taxon>
    </lineage>
</organism>